<reference evidence="5" key="1">
    <citation type="submission" date="2022-07" db="EMBL/GenBank/DDBJ databases">
        <authorList>
            <person name="Trinca V."/>
            <person name="Uliana J.V.C."/>
            <person name="Torres T.T."/>
            <person name="Ward R.J."/>
            <person name="Monesi N."/>
        </authorList>
    </citation>
    <scope>NUCLEOTIDE SEQUENCE</scope>
    <source>
        <strain evidence="5">HSMRA1968</strain>
        <tissue evidence="5">Whole embryos</tissue>
    </source>
</reference>
<feature type="coiled-coil region" evidence="4">
    <location>
        <begin position="473"/>
        <end position="507"/>
    </location>
</feature>
<dbReference type="Pfam" id="PF03148">
    <property type="entry name" value="Tektin"/>
    <property type="match status" value="1"/>
</dbReference>
<protein>
    <recommendedName>
        <fullName evidence="3">Tektin</fullName>
    </recommendedName>
</protein>
<dbReference type="PANTHER" id="PTHR19960">
    <property type="entry name" value="TEKTIN"/>
    <property type="match status" value="1"/>
</dbReference>
<keyword evidence="2" id="KW-0963">Cytoplasm</keyword>
<dbReference type="OrthoDB" id="9886517at2759"/>
<dbReference type="InterPro" id="IPR000435">
    <property type="entry name" value="Tektins"/>
</dbReference>
<dbReference type="GO" id="GO:0015630">
    <property type="term" value="C:microtubule cytoskeleton"/>
    <property type="evidence" value="ECO:0007669"/>
    <property type="project" value="UniProtKB-UniRule"/>
</dbReference>
<evidence type="ECO:0000313" key="5">
    <source>
        <dbReference type="EMBL" id="KAJ6640129.1"/>
    </source>
</evidence>
<sequence length="537" mass="61861">MMCWESEDSHLLKLDPFPFGRGVSFKQEHLKSSVPIPVAPKSLTTSQPTLDWKQISEPQAVRSSSFYEIPYPHPWPIHNPLAEQCVTNELLDPGLASNNLSHQPIIFPNLVNGFERNPTAAARSYHAENTNSNAARAALYTRYTPGEWFTSNMATFTDSDINRNQSERLRNDAVRLMRQTDEKTTQSQRDAGRRLGERLTDLTFWRNELNTELEKLLSEYALLSDTRRKANKALQDLDPPLHIAQECLYHRESRQGINKVHDNVEKSLLTEVDNLRNSQEKLKMCLDLIDKQLSDLRACQHALQEDIIYKESTLEIDTVCHKLNNFSRSINYFDGIEKYDPTISSIESWSRATSHRINKSQEERGKSAQLRSNTDTLINSVASLTWNSWSTTNNSLNKRSSEMCEAKNNMQLHLHKTQQEIFDIERNIDLLRKAIQDKSNPLKVAQTRLEARGHRAGLEQCKDFAHVRLVQEVHEIQESITALHRKLKDAEAQHQHLLQTKANLESNLKKKVNALFIDREKCMGIRRSFPVDSLIKY</sequence>
<evidence type="ECO:0000256" key="2">
    <source>
        <dbReference type="ARBA" id="ARBA00022490"/>
    </source>
</evidence>
<evidence type="ECO:0000256" key="1">
    <source>
        <dbReference type="ARBA" id="ARBA00007209"/>
    </source>
</evidence>
<keyword evidence="3" id="KW-0282">Flagellum</keyword>
<dbReference type="Proteomes" id="UP001151699">
    <property type="component" value="Chromosome X"/>
</dbReference>
<feature type="coiled-coil region" evidence="4">
    <location>
        <begin position="206"/>
        <end position="233"/>
    </location>
</feature>
<keyword evidence="3" id="KW-0966">Cell projection</keyword>
<keyword evidence="6" id="KW-1185">Reference proteome</keyword>
<evidence type="ECO:0000256" key="3">
    <source>
        <dbReference type="RuleBase" id="RU367040"/>
    </source>
</evidence>
<organism evidence="5 6">
    <name type="scientific">Pseudolycoriella hygida</name>
    <dbReference type="NCBI Taxonomy" id="35572"/>
    <lineage>
        <taxon>Eukaryota</taxon>
        <taxon>Metazoa</taxon>
        <taxon>Ecdysozoa</taxon>
        <taxon>Arthropoda</taxon>
        <taxon>Hexapoda</taxon>
        <taxon>Insecta</taxon>
        <taxon>Pterygota</taxon>
        <taxon>Neoptera</taxon>
        <taxon>Endopterygota</taxon>
        <taxon>Diptera</taxon>
        <taxon>Nematocera</taxon>
        <taxon>Sciaroidea</taxon>
        <taxon>Sciaridae</taxon>
        <taxon>Pseudolycoriella</taxon>
    </lineage>
</organism>
<evidence type="ECO:0000313" key="6">
    <source>
        <dbReference type="Proteomes" id="UP001151699"/>
    </source>
</evidence>
<keyword evidence="4" id="KW-0175">Coiled coil</keyword>
<dbReference type="GO" id="GO:0005634">
    <property type="term" value="C:nucleus"/>
    <property type="evidence" value="ECO:0007669"/>
    <property type="project" value="TreeGrafter"/>
</dbReference>
<dbReference type="EMBL" id="WJQU01000003">
    <property type="protein sequence ID" value="KAJ6640129.1"/>
    <property type="molecule type" value="Genomic_DNA"/>
</dbReference>
<dbReference type="AlphaFoldDB" id="A0A9Q0MZ86"/>
<comment type="similarity">
    <text evidence="1 3">Belongs to the tektin family.</text>
</comment>
<comment type="caution">
    <text evidence="5">The sequence shown here is derived from an EMBL/GenBank/DDBJ whole genome shotgun (WGS) entry which is preliminary data.</text>
</comment>
<comment type="subcellular location">
    <subcellularLocation>
        <location evidence="3">Cytoplasm</location>
        <location evidence="3">Cytoskeleton</location>
        <location evidence="3">Cilium axoneme</location>
    </subcellularLocation>
</comment>
<name>A0A9Q0MZ86_9DIPT</name>
<dbReference type="GO" id="GO:0060271">
    <property type="term" value="P:cilium assembly"/>
    <property type="evidence" value="ECO:0007669"/>
    <property type="project" value="UniProtKB-UniRule"/>
</dbReference>
<dbReference type="PRINTS" id="PR00511">
    <property type="entry name" value="TEKTIN"/>
</dbReference>
<proteinExistence type="inferred from homology"/>
<dbReference type="GO" id="GO:0005930">
    <property type="term" value="C:axoneme"/>
    <property type="evidence" value="ECO:0007669"/>
    <property type="project" value="UniProtKB-SubCell"/>
</dbReference>
<accession>A0A9Q0MZ86</accession>
<dbReference type="GO" id="GO:0060294">
    <property type="term" value="P:cilium movement involved in cell motility"/>
    <property type="evidence" value="ECO:0007669"/>
    <property type="project" value="UniProtKB-UniRule"/>
</dbReference>
<evidence type="ECO:0000256" key="4">
    <source>
        <dbReference type="SAM" id="Coils"/>
    </source>
</evidence>
<dbReference type="InterPro" id="IPR048256">
    <property type="entry name" value="Tektin-like"/>
</dbReference>
<gene>
    <name evidence="5" type="primary">TEKT3_1</name>
    <name evidence="5" type="ORF">Bhyg_12878</name>
</gene>
<dbReference type="PANTHER" id="PTHR19960:SF11">
    <property type="entry name" value="TEKTIN"/>
    <property type="match status" value="1"/>
</dbReference>
<keyword evidence="3" id="KW-0969">Cilium</keyword>